<keyword evidence="10" id="KW-0902">Two-component regulatory system</keyword>
<feature type="compositionally biased region" description="Polar residues" evidence="13">
    <location>
        <begin position="273"/>
        <end position="302"/>
    </location>
</feature>
<dbReference type="SUPFAM" id="SSF50341">
    <property type="entry name" value="CheW-like"/>
    <property type="match status" value="1"/>
</dbReference>
<dbReference type="SUPFAM" id="SSF47226">
    <property type="entry name" value="Histidine-containing phosphotransfer domain, HPT domain"/>
    <property type="match status" value="1"/>
</dbReference>
<evidence type="ECO:0000256" key="6">
    <source>
        <dbReference type="ARBA" id="ARBA00022679"/>
    </source>
</evidence>
<evidence type="ECO:0000313" key="17">
    <source>
        <dbReference type="EMBL" id="PCK31140.1"/>
    </source>
</evidence>
<evidence type="ECO:0000256" key="13">
    <source>
        <dbReference type="SAM" id="MobiDB-lite"/>
    </source>
</evidence>
<keyword evidence="5 12" id="KW-0597">Phosphoprotein</keyword>
<dbReference type="SUPFAM" id="SSF47384">
    <property type="entry name" value="Homodimeric domain of signal transducing histidine kinase"/>
    <property type="match status" value="1"/>
</dbReference>
<feature type="modified residue" description="Phosphohistidine" evidence="12">
    <location>
        <position position="47"/>
    </location>
</feature>
<dbReference type="Pfam" id="PF02518">
    <property type="entry name" value="HATPase_c"/>
    <property type="match status" value="1"/>
</dbReference>
<dbReference type="InterPro" id="IPR004105">
    <property type="entry name" value="CheA-like_dim"/>
</dbReference>
<dbReference type="GO" id="GO:0005524">
    <property type="term" value="F:ATP binding"/>
    <property type="evidence" value="ECO:0007669"/>
    <property type="project" value="UniProtKB-KW"/>
</dbReference>
<dbReference type="InterPro" id="IPR003594">
    <property type="entry name" value="HATPase_dom"/>
</dbReference>
<dbReference type="InterPro" id="IPR005467">
    <property type="entry name" value="His_kinase_dom"/>
</dbReference>
<dbReference type="Gene3D" id="1.20.120.160">
    <property type="entry name" value="HPT domain"/>
    <property type="match status" value="1"/>
</dbReference>
<feature type="region of interest" description="Disordered" evidence="13">
    <location>
        <begin position="256"/>
        <end position="302"/>
    </location>
</feature>
<comment type="catalytic activity">
    <reaction evidence="1">
        <text>ATP + protein L-histidine = ADP + protein N-phospho-L-histidine.</text>
        <dbReference type="EC" id="2.7.13.3"/>
    </reaction>
</comment>
<dbReference type="PRINTS" id="PR00344">
    <property type="entry name" value="BCTRLSENSOR"/>
</dbReference>
<evidence type="ECO:0000256" key="9">
    <source>
        <dbReference type="ARBA" id="ARBA00022840"/>
    </source>
</evidence>
<dbReference type="SMART" id="SM01231">
    <property type="entry name" value="H-kinase_dim"/>
    <property type="match status" value="1"/>
</dbReference>
<evidence type="ECO:0000256" key="11">
    <source>
        <dbReference type="ARBA" id="ARBA00035100"/>
    </source>
</evidence>
<dbReference type="Pfam" id="PF01584">
    <property type="entry name" value="CheW"/>
    <property type="match status" value="1"/>
</dbReference>
<dbReference type="AlphaFoldDB" id="A0A2A5JP09"/>
<feature type="domain" description="HPt" evidence="16">
    <location>
        <begin position="1"/>
        <end position="104"/>
    </location>
</feature>
<evidence type="ECO:0000256" key="10">
    <source>
        <dbReference type="ARBA" id="ARBA00023012"/>
    </source>
</evidence>
<organism evidence="17 18">
    <name type="scientific">Pseudoalteromonas piscicida</name>
    <dbReference type="NCBI Taxonomy" id="43662"/>
    <lineage>
        <taxon>Bacteria</taxon>
        <taxon>Pseudomonadati</taxon>
        <taxon>Pseudomonadota</taxon>
        <taxon>Gammaproteobacteria</taxon>
        <taxon>Alteromonadales</taxon>
        <taxon>Pseudoalteromonadaceae</taxon>
        <taxon>Pseudoalteromonas</taxon>
    </lineage>
</organism>
<dbReference type="PROSITE" id="PS50851">
    <property type="entry name" value="CHEW"/>
    <property type="match status" value="1"/>
</dbReference>
<keyword evidence="8" id="KW-0418">Kinase</keyword>
<dbReference type="InterPro" id="IPR051315">
    <property type="entry name" value="Bact_Chemotaxis_CheA"/>
</dbReference>
<keyword evidence="7" id="KW-0547">Nucleotide-binding</keyword>
<evidence type="ECO:0000259" key="16">
    <source>
        <dbReference type="PROSITE" id="PS50894"/>
    </source>
</evidence>
<comment type="function">
    <text evidence="11">Involved in the transmission of sensory signals from the chemoreceptors to the flagellar motors. CheA is autophosphorylated; it can transfer its phosphate group to either CheB or CheY.</text>
</comment>
<evidence type="ECO:0000256" key="2">
    <source>
        <dbReference type="ARBA" id="ARBA00012438"/>
    </source>
</evidence>
<evidence type="ECO:0000256" key="12">
    <source>
        <dbReference type="PROSITE-ProRule" id="PRU00110"/>
    </source>
</evidence>
<dbReference type="Gene3D" id="2.30.30.40">
    <property type="entry name" value="SH3 Domains"/>
    <property type="match status" value="1"/>
</dbReference>
<dbReference type="Gene3D" id="1.10.287.560">
    <property type="entry name" value="Histidine kinase CheA-like, homodimeric domain"/>
    <property type="match status" value="1"/>
</dbReference>
<protein>
    <recommendedName>
        <fullName evidence="3">Chemotaxis protein CheA</fullName>
        <ecNumber evidence="2">2.7.13.3</ecNumber>
    </recommendedName>
</protein>
<dbReference type="InterPro" id="IPR036061">
    <property type="entry name" value="CheW-like_dom_sf"/>
</dbReference>
<accession>A0A2A5JP09</accession>
<dbReference type="PANTHER" id="PTHR43395:SF10">
    <property type="entry name" value="CHEMOTAXIS PROTEIN CHEA"/>
    <property type="match status" value="1"/>
</dbReference>
<feature type="domain" description="Histidine kinase" evidence="14">
    <location>
        <begin position="358"/>
        <end position="555"/>
    </location>
</feature>
<dbReference type="GO" id="GO:0000155">
    <property type="term" value="F:phosphorelay sensor kinase activity"/>
    <property type="evidence" value="ECO:0007669"/>
    <property type="project" value="InterPro"/>
</dbReference>
<dbReference type="PROSITE" id="PS50109">
    <property type="entry name" value="HIS_KIN"/>
    <property type="match status" value="1"/>
</dbReference>
<feature type="domain" description="CheW-like" evidence="15">
    <location>
        <begin position="557"/>
        <end position="687"/>
    </location>
</feature>
<dbReference type="PROSITE" id="PS50894">
    <property type="entry name" value="HPT"/>
    <property type="match status" value="1"/>
</dbReference>
<dbReference type="Pfam" id="PF01627">
    <property type="entry name" value="Hpt"/>
    <property type="match status" value="1"/>
</dbReference>
<dbReference type="SMART" id="SM00387">
    <property type="entry name" value="HATPase_c"/>
    <property type="match status" value="1"/>
</dbReference>
<dbReference type="CDD" id="cd16916">
    <property type="entry name" value="HATPase_CheA-like"/>
    <property type="match status" value="1"/>
</dbReference>
<evidence type="ECO:0000259" key="14">
    <source>
        <dbReference type="PROSITE" id="PS50109"/>
    </source>
</evidence>
<evidence type="ECO:0000256" key="4">
    <source>
        <dbReference type="ARBA" id="ARBA00022500"/>
    </source>
</evidence>
<dbReference type="InterPro" id="IPR036641">
    <property type="entry name" value="HPT_dom_sf"/>
</dbReference>
<keyword evidence="6" id="KW-0808">Transferase</keyword>
<gene>
    <name evidence="17" type="ORF">CEX98_13855</name>
</gene>
<dbReference type="InterPro" id="IPR008207">
    <property type="entry name" value="Sig_transdc_His_kin_Hpt_dom"/>
</dbReference>
<dbReference type="Pfam" id="PF02895">
    <property type="entry name" value="H-kinase_dim"/>
    <property type="match status" value="1"/>
</dbReference>
<dbReference type="Gene3D" id="3.30.565.10">
    <property type="entry name" value="Histidine kinase-like ATPase, C-terminal domain"/>
    <property type="match status" value="1"/>
</dbReference>
<comment type="caution">
    <text evidence="17">The sequence shown here is derived from an EMBL/GenBank/DDBJ whole genome shotgun (WGS) entry which is preliminary data.</text>
</comment>
<dbReference type="InterPro" id="IPR036097">
    <property type="entry name" value="HisK_dim/P_sf"/>
</dbReference>
<evidence type="ECO:0000256" key="3">
    <source>
        <dbReference type="ARBA" id="ARBA00021495"/>
    </source>
</evidence>
<dbReference type="GO" id="GO:0005737">
    <property type="term" value="C:cytoplasm"/>
    <property type="evidence" value="ECO:0007669"/>
    <property type="project" value="InterPro"/>
</dbReference>
<dbReference type="InterPro" id="IPR037006">
    <property type="entry name" value="CheA-like_homodim_sf"/>
</dbReference>
<proteinExistence type="predicted"/>
<dbReference type="InterPro" id="IPR036890">
    <property type="entry name" value="HATPase_C_sf"/>
</dbReference>
<dbReference type="SMART" id="SM00260">
    <property type="entry name" value="CheW"/>
    <property type="match status" value="1"/>
</dbReference>
<dbReference type="InterPro" id="IPR004358">
    <property type="entry name" value="Sig_transdc_His_kin-like_C"/>
</dbReference>
<name>A0A2A5JP09_PSEO7</name>
<dbReference type="CDD" id="cd00088">
    <property type="entry name" value="HPT"/>
    <property type="match status" value="1"/>
</dbReference>
<dbReference type="EMBL" id="NKHF01000062">
    <property type="protein sequence ID" value="PCK31140.1"/>
    <property type="molecule type" value="Genomic_DNA"/>
</dbReference>
<evidence type="ECO:0000256" key="5">
    <source>
        <dbReference type="ARBA" id="ARBA00022553"/>
    </source>
</evidence>
<reference evidence="18" key="1">
    <citation type="journal article" date="2019" name="Genome Announc.">
        <title>Draft Genome Sequence of Pseudoalteromonas piscicida Strain 36Y ROTHPW, an Hypersaline Seawater Isolate from the South Coast of Sonora, Mexico.</title>
        <authorList>
            <person name="Sanchez-Diaz R."/>
            <person name="Molina-Garza Z.J."/>
            <person name="Cruz-Suarez L.E."/>
            <person name="Selvin J."/>
            <person name="Kiran G.S."/>
            <person name="Ibarra-Gamez J.C."/>
            <person name="Gomez-Gil B."/>
            <person name="Galaviz-Silva L."/>
        </authorList>
    </citation>
    <scope>NUCLEOTIDE SEQUENCE [LARGE SCALE GENOMIC DNA]</scope>
    <source>
        <strain evidence="18">36Y_RITHPW</strain>
    </source>
</reference>
<evidence type="ECO:0000259" key="15">
    <source>
        <dbReference type="PROSITE" id="PS50851"/>
    </source>
</evidence>
<keyword evidence="18" id="KW-1185">Reference proteome</keyword>
<keyword evidence="9" id="KW-0067">ATP-binding</keyword>
<evidence type="ECO:0000256" key="8">
    <source>
        <dbReference type="ARBA" id="ARBA00022777"/>
    </source>
</evidence>
<dbReference type="PANTHER" id="PTHR43395">
    <property type="entry name" value="SENSOR HISTIDINE KINASE CHEA"/>
    <property type="match status" value="1"/>
</dbReference>
<evidence type="ECO:0000313" key="18">
    <source>
        <dbReference type="Proteomes" id="UP000228621"/>
    </source>
</evidence>
<dbReference type="SMART" id="SM00073">
    <property type="entry name" value="HPT"/>
    <property type="match status" value="1"/>
</dbReference>
<dbReference type="SUPFAM" id="SSF55874">
    <property type="entry name" value="ATPase domain of HSP90 chaperone/DNA topoisomerase II/histidine kinase"/>
    <property type="match status" value="1"/>
</dbReference>
<dbReference type="GO" id="GO:0006935">
    <property type="term" value="P:chemotaxis"/>
    <property type="evidence" value="ECO:0007669"/>
    <property type="project" value="UniProtKB-KW"/>
</dbReference>
<dbReference type="Proteomes" id="UP000228621">
    <property type="component" value="Unassembled WGS sequence"/>
</dbReference>
<dbReference type="RefSeq" id="WP_099642657.1">
    <property type="nucleotide sequence ID" value="NZ_NKHF01000062.1"/>
</dbReference>
<keyword evidence="4" id="KW-0145">Chemotaxis</keyword>
<sequence length="706" mass="78034">MNLEHAQQLFIGEAFELLEEMESLLLDVESQDAPIEEHIDAIFRAAHTIKGSAGLFGFDEVVHFTHNVESVLDKVRAKQLTFDSVLAELILDCQNFMLQMIKNLDEGGKENDSGQAQQLTQALTGYLGEQALQEDDFSPAPNTTKASPDIWVIDIQYDHEVFKDGMDPASQLKFLQSFGQLLDVTITPHFPSGDFDPEVCYLAVELLFESSAGRAQIAEAFEFIEPSSEVKITTFKDMLEVLSHYPEQVDALKSRLSQCGVSPAEPEEAIQQPALTTNTPPTESQHPTYDNASPPSPSIEPQTAKVSKFKSLKVDADKLDVLITLIGELVTAGAENEVIVSELGDERLDESFSSMIALVEQIRDSALSLRMVQIGESFGRLKRIVRDVSKELKKEIHLEVKGSETELDKSMVEKLTDPLMHIARNAIDHGIEAQEIRTQQGKSAKGHITLNAFHEAGAVVIEVKDDGAGLDPEKIKTKALEKGLISPQQSLTTEACYNLIFEPGFSTAANVTNLSGRGVGMDVVKRNIEELRGQITINSELGQGSTFRIRLPLTLAIIDGFHVSIADSDLVIPVSMIQECLSFDCESLPNDRNYFNLRGDVLPFIRLRDIFSINESTIEQEHIVVVQFGDKRAGLVVDNLHGELQAVIKPLNKMFRAIKGVGGTTILGTGEVGFILDVPQLIEFAVHREVKKCTEPQLKINRIDYE</sequence>
<evidence type="ECO:0000256" key="1">
    <source>
        <dbReference type="ARBA" id="ARBA00000085"/>
    </source>
</evidence>
<dbReference type="EC" id="2.7.13.3" evidence="2"/>
<dbReference type="OrthoDB" id="9803176at2"/>
<dbReference type="FunFam" id="3.30.565.10:FF:000016">
    <property type="entry name" value="Chemotaxis protein CheA, putative"/>
    <property type="match status" value="1"/>
</dbReference>
<evidence type="ECO:0000256" key="7">
    <source>
        <dbReference type="ARBA" id="ARBA00022741"/>
    </source>
</evidence>
<dbReference type="InterPro" id="IPR002545">
    <property type="entry name" value="CheW-lke_dom"/>
</dbReference>